<reference evidence="1 2" key="1">
    <citation type="journal article" date="2019" name="Commun. Biol.">
        <title>The bagworm genome reveals a unique fibroin gene that provides high tensile strength.</title>
        <authorList>
            <person name="Kono N."/>
            <person name="Nakamura H."/>
            <person name="Ohtoshi R."/>
            <person name="Tomita M."/>
            <person name="Numata K."/>
            <person name="Arakawa K."/>
        </authorList>
    </citation>
    <scope>NUCLEOTIDE SEQUENCE [LARGE SCALE GENOMIC DNA]</scope>
</reference>
<proteinExistence type="predicted"/>
<protein>
    <submittedName>
        <fullName evidence="1">Uncharacterized protein</fullName>
    </submittedName>
</protein>
<dbReference type="EMBL" id="BGZK01002224">
    <property type="protein sequence ID" value="GBP91930.1"/>
    <property type="molecule type" value="Genomic_DNA"/>
</dbReference>
<comment type="caution">
    <text evidence="1">The sequence shown here is derived from an EMBL/GenBank/DDBJ whole genome shotgun (WGS) entry which is preliminary data.</text>
</comment>
<name>A0A4C1ZV92_EUMVA</name>
<accession>A0A4C1ZV92</accession>
<dbReference type="Proteomes" id="UP000299102">
    <property type="component" value="Unassembled WGS sequence"/>
</dbReference>
<organism evidence="1 2">
    <name type="scientific">Eumeta variegata</name>
    <name type="common">Bagworm moth</name>
    <name type="synonym">Eumeta japonica</name>
    <dbReference type="NCBI Taxonomy" id="151549"/>
    <lineage>
        <taxon>Eukaryota</taxon>
        <taxon>Metazoa</taxon>
        <taxon>Ecdysozoa</taxon>
        <taxon>Arthropoda</taxon>
        <taxon>Hexapoda</taxon>
        <taxon>Insecta</taxon>
        <taxon>Pterygota</taxon>
        <taxon>Neoptera</taxon>
        <taxon>Endopterygota</taxon>
        <taxon>Lepidoptera</taxon>
        <taxon>Glossata</taxon>
        <taxon>Ditrysia</taxon>
        <taxon>Tineoidea</taxon>
        <taxon>Psychidae</taxon>
        <taxon>Oiketicinae</taxon>
        <taxon>Eumeta</taxon>
    </lineage>
</organism>
<dbReference type="AlphaFoldDB" id="A0A4C1ZV92"/>
<gene>
    <name evidence="1" type="ORF">EVAR_103579_1</name>
</gene>
<keyword evidence="2" id="KW-1185">Reference proteome</keyword>
<evidence type="ECO:0000313" key="2">
    <source>
        <dbReference type="Proteomes" id="UP000299102"/>
    </source>
</evidence>
<sequence length="95" mass="10914">MHSILQENDLVLKIEEDVTDEVTIKQELDIKPTVIQPKTLSCPLPPVTSVFSHTETRQTEIGHPFRKGRYKVYDGILVLELWAHMGQADERTETE</sequence>
<evidence type="ECO:0000313" key="1">
    <source>
        <dbReference type="EMBL" id="GBP91930.1"/>
    </source>
</evidence>